<comment type="caution">
    <text evidence="2">The sequence shown here is derived from an EMBL/GenBank/DDBJ whole genome shotgun (WGS) entry which is preliminary data.</text>
</comment>
<gene>
    <name evidence="2" type="ORF">GCM10009665_68470</name>
</gene>
<protein>
    <submittedName>
        <fullName evidence="2">Uncharacterized protein</fullName>
    </submittedName>
</protein>
<evidence type="ECO:0000256" key="1">
    <source>
        <dbReference type="SAM" id="MobiDB-lite"/>
    </source>
</evidence>
<dbReference type="EMBL" id="BAAALF010000209">
    <property type="protein sequence ID" value="GAA1270452.1"/>
    <property type="molecule type" value="Genomic_DNA"/>
</dbReference>
<sequence length="87" mass="8978">MSSGSCSVATAPDPPVPLSAAAAPAIANPPPTAMLVASMTAAMREIPRRCMWYMNDPSGQGRAHDGPPRIAAHDVALPHLSEPDASY</sequence>
<evidence type="ECO:0000313" key="3">
    <source>
        <dbReference type="Proteomes" id="UP001500037"/>
    </source>
</evidence>
<feature type="region of interest" description="Disordered" evidence="1">
    <location>
        <begin position="1"/>
        <end position="25"/>
    </location>
</feature>
<proteinExistence type="predicted"/>
<keyword evidence="3" id="KW-1185">Reference proteome</keyword>
<dbReference type="Proteomes" id="UP001500037">
    <property type="component" value="Unassembled WGS sequence"/>
</dbReference>
<reference evidence="3" key="1">
    <citation type="journal article" date="2019" name="Int. J. Syst. Evol. Microbiol.">
        <title>The Global Catalogue of Microorganisms (GCM) 10K type strain sequencing project: providing services to taxonomists for standard genome sequencing and annotation.</title>
        <authorList>
            <consortium name="The Broad Institute Genomics Platform"/>
            <consortium name="The Broad Institute Genome Sequencing Center for Infectious Disease"/>
            <person name="Wu L."/>
            <person name="Ma J."/>
        </authorList>
    </citation>
    <scope>NUCLEOTIDE SEQUENCE [LARGE SCALE GENOMIC DNA]</scope>
    <source>
        <strain evidence="3">JCM 13004</strain>
    </source>
</reference>
<evidence type="ECO:0000313" key="2">
    <source>
        <dbReference type="EMBL" id="GAA1270452.1"/>
    </source>
</evidence>
<name>A0ABP4HK96_9ACTN</name>
<organism evidence="2 3">
    <name type="scientific">Kitasatospora nipponensis</name>
    <dbReference type="NCBI Taxonomy" id="258049"/>
    <lineage>
        <taxon>Bacteria</taxon>
        <taxon>Bacillati</taxon>
        <taxon>Actinomycetota</taxon>
        <taxon>Actinomycetes</taxon>
        <taxon>Kitasatosporales</taxon>
        <taxon>Streptomycetaceae</taxon>
        <taxon>Kitasatospora</taxon>
    </lineage>
</organism>
<accession>A0ABP4HK96</accession>